<evidence type="ECO:0000256" key="6">
    <source>
        <dbReference type="SAM" id="MobiDB-lite"/>
    </source>
</evidence>
<feature type="binding site" evidence="5">
    <location>
        <position position="52"/>
    </location>
    <ligand>
        <name>ATP</name>
        <dbReference type="ChEBI" id="CHEBI:30616"/>
    </ligand>
</feature>
<proteinExistence type="predicted"/>
<dbReference type="PANTHER" id="PTHR43289:SF34">
    <property type="entry name" value="SERINE_THREONINE-PROTEIN KINASE YBDM-RELATED"/>
    <property type="match status" value="1"/>
</dbReference>
<feature type="transmembrane region" description="Helical" evidence="7">
    <location>
        <begin position="355"/>
        <end position="381"/>
    </location>
</feature>
<dbReference type="OrthoDB" id="9762169at2"/>
<reference evidence="9 10" key="1">
    <citation type="journal article" date="2018" name="Int. J. Syst. Evol. Microbiol.">
        <title>Epidermidibacterium keratini gen. nov., sp. nov., a member of the family Sporichthyaceae, isolated from keratin epidermis.</title>
        <authorList>
            <person name="Lee D.G."/>
            <person name="Trujillo M.E."/>
            <person name="Kang S."/>
            <person name="Nam J.J."/>
            <person name="Kim Y.J."/>
        </authorList>
    </citation>
    <scope>NUCLEOTIDE SEQUENCE [LARGE SCALE GENOMIC DNA]</scope>
    <source>
        <strain evidence="9 10">EPI-7</strain>
    </source>
</reference>
<evidence type="ECO:0000313" key="9">
    <source>
        <dbReference type="EMBL" id="QHC01885.1"/>
    </source>
</evidence>
<evidence type="ECO:0000256" key="3">
    <source>
        <dbReference type="ARBA" id="ARBA00022777"/>
    </source>
</evidence>
<dbReference type="EMBL" id="CP047156">
    <property type="protein sequence ID" value="QHC01885.1"/>
    <property type="molecule type" value="Genomic_DNA"/>
</dbReference>
<keyword evidence="7" id="KW-0812">Transmembrane</keyword>
<evidence type="ECO:0000313" key="10">
    <source>
        <dbReference type="Proteomes" id="UP000463857"/>
    </source>
</evidence>
<dbReference type="RefSeq" id="WP_159547009.1">
    <property type="nucleotide sequence ID" value="NZ_CP047156.1"/>
</dbReference>
<evidence type="ECO:0000256" key="4">
    <source>
        <dbReference type="ARBA" id="ARBA00022840"/>
    </source>
</evidence>
<dbReference type="Proteomes" id="UP000463857">
    <property type="component" value="Chromosome"/>
</dbReference>
<evidence type="ECO:0000256" key="7">
    <source>
        <dbReference type="SAM" id="Phobius"/>
    </source>
</evidence>
<dbReference type="InterPro" id="IPR000719">
    <property type="entry name" value="Prot_kinase_dom"/>
</dbReference>
<dbReference type="InterPro" id="IPR011009">
    <property type="entry name" value="Kinase-like_dom_sf"/>
</dbReference>
<dbReference type="PROSITE" id="PS50011">
    <property type="entry name" value="PROTEIN_KINASE_DOM"/>
    <property type="match status" value="1"/>
</dbReference>
<dbReference type="GO" id="GO:0004674">
    <property type="term" value="F:protein serine/threonine kinase activity"/>
    <property type="evidence" value="ECO:0007669"/>
    <property type="project" value="TreeGrafter"/>
</dbReference>
<dbReference type="InParanoid" id="A0A7L4YRN0"/>
<evidence type="ECO:0000256" key="1">
    <source>
        <dbReference type="ARBA" id="ARBA00022679"/>
    </source>
</evidence>
<organism evidence="9 10">
    <name type="scientific">Epidermidibacterium keratini</name>
    <dbReference type="NCBI Taxonomy" id="1891644"/>
    <lineage>
        <taxon>Bacteria</taxon>
        <taxon>Bacillati</taxon>
        <taxon>Actinomycetota</taxon>
        <taxon>Actinomycetes</taxon>
        <taxon>Sporichthyales</taxon>
        <taxon>Sporichthyaceae</taxon>
        <taxon>Epidermidibacterium</taxon>
    </lineage>
</organism>
<dbReference type="SUPFAM" id="SSF56112">
    <property type="entry name" value="Protein kinase-like (PK-like)"/>
    <property type="match status" value="1"/>
</dbReference>
<feature type="region of interest" description="Disordered" evidence="6">
    <location>
        <begin position="308"/>
        <end position="345"/>
    </location>
</feature>
<dbReference type="Gene3D" id="1.10.510.10">
    <property type="entry name" value="Transferase(Phosphotransferase) domain 1"/>
    <property type="match status" value="1"/>
</dbReference>
<keyword evidence="3 9" id="KW-0418">Kinase</keyword>
<dbReference type="PROSITE" id="PS00108">
    <property type="entry name" value="PROTEIN_KINASE_ST"/>
    <property type="match status" value="1"/>
</dbReference>
<feature type="transmembrane region" description="Helical" evidence="7">
    <location>
        <begin position="455"/>
        <end position="478"/>
    </location>
</feature>
<keyword evidence="2 5" id="KW-0547">Nucleotide-binding</keyword>
<dbReference type="GO" id="GO:0005524">
    <property type="term" value="F:ATP binding"/>
    <property type="evidence" value="ECO:0007669"/>
    <property type="project" value="UniProtKB-UniRule"/>
</dbReference>
<sequence>MTTSDRAGLWLPTAADDDDYIGPYRIIREVGAGGMGVVYLGVDPVDRPVAVKVLREHIAGDANARARLRRELSTLEKVRHRCVAGVLDADLEAARPYIVTEFVAGPQLDEYVDAQGPLAREGLVNLGHGLIGALSAIHDMRIVHRDLKPGNILLHERQPVVIDFGIAQLADDVRLTMTGLFVGTPGYVAPEVIYGHSASPATDWWGFAATMVFAATGRSPAGTGPIEVVLDRIRRGELDTRGVDDDLRPLLDQCLLADPQARPSAPEIIERFELYAAGRSTATATPVLAPVEPPTLIQPTERPATAVLAQPTQQPPQRTPPPAKAPRQPDNSKLAKSRTPYVAPPTRGVRRAGTIAAIGLLMIALVASTPLVAVGTLWALLSLARFTDRFTEGLQWRDESRGARRSNFVRELAVSPWSAGAAAVGSAATMLLPGAFGMGTALVAGEVLATTELNIGAVGANVALAAGGAIALPVLWWGPGGTSTRRAVRRSVQVLAPGTYGASILTAAALGGAALLAILMWQFPAVNWWPSSVPPGPFG</sequence>
<dbReference type="Pfam" id="PF00069">
    <property type="entry name" value="Pkinase"/>
    <property type="match status" value="1"/>
</dbReference>
<dbReference type="PROSITE" id="PS00107">
    <property type="entry name" value="PROTEIN_KINASE_ATP"/>
    <property type="match status" value="1"/>
</dbReference>
<feature type="transmembrane region" description="Helical" evidence="7">
    <location>
        <begin position="499"/>
        <end position="523"/>
    </location>
</feature>
<dbReference type="SMART" id="SM00220">
    <property type="entry name" value="S_TKc"/>
    <property type="match status" value="1"/>
</dbReference>
<evidence type="ECO:0000256" key="2">
    <source>
        <dbReference type="ARBA" id="ARBA00022741"/>
    </source>
</evidence>
<keyword evidence="1" id="KW-0808">Transferase</keyword>
<gene>
    <name evidence="9" type="ORF">EK0264_17435</name>
</gene>
<dbReference type="InterPro" id="IPR008271">
    <property type="entry name" value="Ser/Thr_kinase_AS"/>
</dbReference>
<dbReference type="PANTHER" id="PTHR43289">
    <property type="entry name" value="MITOGEN-ACTIVATED PROTEIN KINASE KINASE KINASE 20-RELATED"/>
    <property type="match status" value="1"/>
</dbReference>
<dbReference type="InterPro" id="IPR017441">
    <property type="entry name" value="Protein_kinase_ATP_BS"/>
</dbReference>
<dbReference type="CDD" id="cd14014">
    <property type="entry name" value="STKc_PknB_like"/>
    <property type="match status" value="1"/>
</dbReference>
<feature type="compositionally biased region" description="Pro residues" evidence="6">
    <location>
        <begin position="313"/>
        <end position="324"/>
    </location>
</feature>
<keyword evidence="7" id="KW-0472">Membrane</keyword>
<evidence type="ECO:0000256" key="5">
    <source>
        <dbReference type="PROSITE-ProRule" id="PRU10141"/>
    </source>
</evidence>
<protein>
    <submittedName>
        <fullName evidence="9">Protein kinase</fullName>
    </submittedName>
</protein>
<dbReference type="KEGG" id="eke:EK0264_17435"/>
<accession>A0A7L4YRN0</accession>
<keyword evidence="4 5" id="KW-0067">ATP-binding</keyword>
<feature type="transmembrane region" description="Helical" evidence="7">
    <location>
        <begin position="414"/>
        <end position="435"/>
    </location>
</feature>
<keyword evidence="10" id="KW-1185">Reference proteome</keyword>
<keyword evidence="7" id="KW-1133">Transmembrane helix</keyword>
<feature type="domain" description="Protein kinase" evidence="8">
    <location>
        <begin position="24"/>
        <end position="275"/>
    </location>
</feature>
<dbReference type="AlphaFoldDB" id="A0A7L4YRN0"/>
<name>A0A7L4YRN0_9ACTN</name>
<evidence type="ECO:0000259" key="8">
    <source>
        <dbReference type="PROSITE" id="PS50011"/>
    </source>
</evidence>
<dbReference type="Gene3D" id="3.30.200.20">
    <property type="entry name" value="Phosphorylase Kinase, domain 1"/>
    <property type="match status" value="1"/>
</dbReference>